<organism evidence="2 3">
    <name type="scientific">Candidatus Entotheonella gemina</name>
    <dbReference type="NCBI Taxonomy" id="1429439"/>
    <lineage>
        <taxon>Bacteria</taxon>
        <taxon>Pseudomonadati</taxon>
        <taxon>Nitrospinota/Tectimicrobiota group</taxon>
        <taxon>Candidatus Tectimicrobiota</taxon>
        <taxon>Candidatus Entotheonellia</taxon>
        <taxon>Candidatus Entotheonellales</taxon>
        <taxon>Candidatus Entotheonellaceae</taxon>
        <taxon>Candidatus Entotheonella</taxon>
    </lineage>
</organism>
<evidence type="ECO:0000259" key="1">
    <source>
        <dbReference type="Pfam" id="PF13472"/>
    </source>
</evidence>
<dbReference type="GO" id="GO:0004622">
    <property type="term" value="F:phosphatidylcholine lysophospholipase activity"/>
    <property type="evidence" value="ECO:0007669"/>
    <property type="project" value="TreeGrafter"/>
</dbReference>
<dbReference type="SUPFAM" id="SSF52266">
    <property type="entry name" value="SGNH hydrolase"/>
    <property type="match status" value="1"/>
</dbReference>
<evidence type="ECO:0000313" key="3">
    <source>
        <dbReference type="Proteomes" id="UP000019140"/>
    </source>
</evidence>
<dbReference type="PANTHER" id="PTHR30383:SF24">
    <property type="entry name" value="THIOESTERASE 1_PROTEASE 1_LYSOPHOSPHOLIPASE L1"/>
    <property type="match status" value="1"/>
</dbReference>
<sequence>MNRWCQMMLWTLIAGCLGICLSGCKPQTQQASQSTPESAAEVPAQRASADDGIIVAMGDSLTAGLGVPEAQAYPARLERKLRADGYPFQVINAGVSGETSSGARTRTEWMLTLKPDIVILETGANDGLRGVDPGVMQENIDAIVKTLQAQNMVVVLAGMQMVRNLGETYTQAFAQVYPHIAQEYDLILMPFFLKDVGSKPTLNQDDGIHPTTAGYEIIVENLYPYVMQAIEKLRDRP</sequence>
<dbReference type="PROSITE" id="PS51257">
    <property type="entry name" value="PROKAR_LIPOPROTEIN"/>
    <property type="match status" value="1"/>
</dbReference>
<evidence type="ECO:0000313" key="2">
    <source>
        <dbReference type="EMBL" id="ETX06279.1"/>
    </source>
</evidence>
<dbReference type="Gene3D" id="3.40.50.1110">
    <property type="entry name" value="SGNH hydrolase"/>
    <property type="match status" value="1"/>
</dbReference>
<comment type="caution">
    <text evidence="2">The sequence shown here is derived from an EMBL/GenBank/DDBJ whole genome shotgun (WGS) entry which is preliminary data.</text>
</comment>
<dbReference type="HOGENOM" id="CLU_051180_1_1_7"/>
<keyword evidence="3" id="KW-1185">Reference proteome</keyword>
<dbReference type="Pfam" id="PF13472">
    <property type="entry name" value="Lipase_GDSL_2"/>
    <property type="match status" value="1"/>
</dbReference>
<dbReference type="CDD" id="cd01822">
    <property type="entry name" value="Lysophospholipase_L1_like"/>
    <property type="match status" value="1"/>
</dbReference>
<dbReference type="InterPro" id="IPR013830">
    <property type="entry name" value="SGNH_hydro"/>
</dbReference>
<dbReference type="AlphaFoldDB" id="W4M7H3"/>
<dbReference type="InterPro" id="IPR036514">
    <property type="entry name" value="SGNH_hydro_sf"/>
</dbReference>
<dbReference type="PATRIC" id="fig|1429439.4.peg.3061"/>
<dbReference type="Proteomes" id="UP000019140">
    <property type="component" value="Unassembled WGS sequence"/>
</dbReference>
<reference evidence="2 3" key="1">
    <citation type="journal article" date="2014" name="Nature">
        <title>An environmental bacterial taxon with a large and distinct metabolic repertoire.</title>
        <authorList>
            <person name="Wilson M.C."/>
            <person name="Mori T."/>
            <person name="Ruckert C."/>
            <person name="Uria A.R."/>
            <person name="Helf M.J."/>
            <person name="Takada K."/>
            <person name="Gernert C."/>
            <person name="Steffens U.A."/>
            <person name="Heycke N."/>
            <person name="Schmitt S."/>
            <person name="Rinke C."/>
            <person name="Helfrich E.J."/>
            <person name="Brachmann A.O."/>
            <person name="Gurgui C."/>
            <person name="Wakimoto T."/>
            <person name="Kracht M."/>
            <person name="Crusemann M."/>
            <person name="Hentschel U."/>
            <person name="Abe I."/>
            <person name="Matsunaga S."/>
            <person name="Kalinowski J."/>
            <person name="Takeyama H."/>
            <person name="Piel J."/>
        </authorList>
    </citation>
    <scope>NUCLEOTIDE SEQUENCE [LARGE SCALE GENOMIC DNA]</scope>
    <source>
        <strain evidence="3">TSY2</strain>
    </source>
</reference>
<accession>W4M7H3</accession>
<proteinExistence type="predicted"/>
<feature type="domain" description="SGNH hydrolase-type esterase" evidence="1">
    <location>
        <begin position="56"/>
        <end position="217"/>
    </location>
</feature>
<dbReference type="PANTHER" id="PTHR30383">
    <property type="entry name" value="THIOESTERASE 1/PROTEASE 1/LYSOPHOSPHOLIPASE L1"/>
    <property type="match status" value="1"/>
</dbReference>
<name>W4M7H3_9BACT</name>
<gene>
    <name evidence="2" type="ORF">ETSY2_18060</name>
</gene>
<dbReference type="InterPro" id="IPR051532">
    <property type="entry name" value="Ester_Hydrolysis_Enzymes"/>
</dbReference>
<protein>
    <recommendedName>
        <fullName evidence="1">SGNH hydrolase-type esterase domain-containing protein</fullName>
    </recommendedName>
</protein>
<dbReference type="EMBL" id="AZHX01000742">
    <property type="protein sequence ID" value="ETX06279.1"/>
    <property type="molecule type" value="Genomic_DNA"/>
</dbReference>